<dbReference type="RefSeq" id="WP_224609374.1">
    <property type="nucleotide sequence ID" value="NZ_JAIQXV010000011.1"/>
</dbReference>
<keyword evidence="1" id="KW-0732">Signal</keyword>
<proteinExistence type="predicted"/>
<sequence>MKKLAVLATLISLGAARAQVQVTSPLVVEHTASPNTTLEGSLTLSNTGAAPVQTQLSLGDVRSDAKAGTAYLKPGALERSNTDWIKFSSTLVTVPAKGKVTVPYRIQVPRNAAPGSHWGVVFVTPVTGSGAAAPTRPNSLSLQQVTRYAVQVVVQVPGGQSQLKFQDPQLGRSGSGMQLNVTLSNTGTRLAVPTTRAEIYDASGKLVQKIAGRPRRVYPGMSVLETYAITGLPAGKYQILVLADDKNAELVGARYAFTVN</sequence>
<keyword evidence="3" id="KW-1185">Reference proteome</keyword>
<feature type="chain" id="PRO_5045457442" description="P pilus assembly protein, chaperone PapD" evidence="1">
    <location>
        <begin position="19"/>
        <end position="260"/>
    </location>
</feature>
<reference evidence="3" key="1">
    <citation type="journal article" date="2019" name="Int. J. Syst. Evol. Microbiol.">
        <title>The Global Catalogue of Microorganisms (GCM) 10K type strain sequencing project: providing services to taxonomists for standard genome sequencing and annotation.</title>
        <authorList>
            <consortium name="The Broad Institute Genomics Platform"/>
            <consortium name="The Broad Institute Genome Sequencing Center for Infectious Disease"/>
            <person name="Wu L."/>
            <person name="Ma J."/>
        </authorList>
    </citation>
    <scope>NUCLEOTIDE SEQUENCE [LARGE SCALE GENOMIC DNA]</scope>
    <source>
        <strain evidence="3">CCUG 63830</strain>
    </source>
</reference>
<dbReference type="EMBL" id="JBHSWB010000001">
    <property type="protein sequence ID" value="MFC6660250.1"/>
    <property type="molecule type" value="Genomic_DNA"/>
</dbReference>
<protein>
    <recommendedName>
        <fullName evidence="4">P pilus assembly protein, chaperone PapD</fullName>
    </recommendedName>
</protein>
<name>A0ABW1ZKB8_9DEIO</name>
<feature type="signal peptide" evidence="1">
    <location>
        <begin position="1"/>
        <end position="18"/>
    </location>
</feature>
<evidence type="ECO:0000313" key="2">
    <source>
        <dbReference type="EMBL" id="MFC6660250.1"/>
    </source>
</evidence>
<evidence type="ECO:0000256" key="1">
    <source>
        <dbReference type="SAM" id="SignalP"/>
    </source>
</evidence>
<accession>A0ABW1ZKB8</accession>
<gene>
    <name evidence="2" type="ORF">ACFP90_07670</name>
</gene>
<evidence type="ECO:0000313" key="3">
    <source>
        <dbReference type="Proteomes" id="UP001596317"/>
    </source>
</evidence>
<dbReference type="Proteomes" id="UP001596317">
    <property type="component" value="Unassembled WGS sequence"/>
</dbReference>
<organism evidence="2 3">
    <name type="scientific">Deinococcus multiflagellatus</name>
    <dbReference type="NCBI Taxonomy" id="1656887"/>
    <lineage>
        <taxon>Bacteria</taxon>
        <taxon>Thermotogati</taxon>
        <taxon>Deinococcota</taxon>
        <taxon>Deinococci</taxon>
        <taxon>Deinococcales</taxon>
        <taxon>Deinococcaceae</taxon>
        <taxon>Deinococcus</taxon>
    </lineage>
</organism>
<evidence type="ECO:0008006" key="4">
    <source>
        <dbReference type="Google" id="ProtNLM"/>
    </source>
</evidence>
<comment type="caution">
    <text evidence="2">The sequence shown here is derived from an EMBL/GenBank/DDBJ whole genome shotgun (WGS) entry which is preliminary data.</text>
</comment>